<comment type="similarity">
    <text evidence="4">Belongs to the D-isomer specific 2-hydroxyacid dehydrogenase family.</text>
</comment>
<organism evidence="7 8">
    <name type="scientific">Brevundimonas subvibrioides</name>
    <dbReference type="NCBI Taxonomy" id="74313"/>
    <lineage>
        <taxon>Bacteria</taxon>
        <taxon>Pseudomonadati</taxon>
        <taxon>Pseudomonadota</taxon>
        <taxon>Alphaproteobacteria</taxon>
        <taxon>Caulobacterales</taxon>
        <taxon>Caulobacteraceae</taxon>
        <taxon>Brevundimonas</taxon>
    </lineage>
</organism>
<dbReference type="GO" id="GO:0016618">
    <property type="term" value="F:hydroxypyruvate reductase [NAD(P)H] activity"/>
    <property type="evidence" value="ECO:0007669"/>
    <property type="project" value="TreeGrafter"/>
</dbReference>
<gene>
    <name evidence="7" type="ORF">B7Y86_15125</name>
</gene>
<dbReference type="CDD" id="cd12156">
    <property type="entry name" value="HPPR"/>
    <property type="match status" value="1"/>
</dbReference>
<protein>
    <submittedName>
        <fullName evidence="7">Hydroxyacid dehydrogenase</fullName>
    </submittedName>
</protein>
<dbReference type="PANTHER" id="PTHR10996:SF178">
    <property type="entry name" value="2-HYDROXYACID DEHYDROGENASE YGL185C-RELATED"/>
    <property type="match status" value="1"/>
</dbReference>
<name>A0A258HET7_9CAUL</name>
<dbReference type="FunFam" id="3.40.50.720:FF:000213">
    <property type="entry name" value="Putative 2-hydroxyacid dehydrogenase"/>
    <property type="match status" value="1"/>
</dbReference>
<dbReference type="InterPro" id="IPR050223">
    <property type="entry name" value="D-isomer_2-hydroxyacid_DH"/>
</dbReference>
<dbReference type="Pfam" id="PF00389">
    <property type="entry name" value="2-Hacid_dh"/>
    <property type="match status" value="1"/>
</dbReference>
<dbReference type="GO" id="GO:0051287">
    <property type="term" value="F:NAD binding"/>
    <property type="evidence" value="ECO:0007669"/>
    <property type="project" value="InterPro"/>
</dbReference>
<dbReference type="Gene3D" id="3.40.50.720">
    <property type="entry name" value="NAD(P)-binding Rossmann-like Domain"/>
    <property type="match status" value="2"/>
</dbReference>
<evidence type="ECO:0000256" key="3">
    <source>
        <dbReference type="ARBA" id="ARBA00023027"/>
    </source>
</evidence>
<proteinExistence type="inferred from homology"/>
<evidence type="ECO:0000256" key="1">
    <source>
        <dbReference type="ARBA" id="ARBA00022857"/>
    </source>
</evidence>
<dbReference type="SUPFAM" id="SSF52283">
    <property type="entry name" value="Formate/glycerate dehydrogenase catalytic domain-like"/>
    <property type="match status" value="1"/>
</dbReference>
<dbReference type="SUPFAM" id="SSF51735">
    <property type="entry name" value="NAD(P)-binding Rossmann-fold domains"/>
    <property type="match status" value="1"/>
</dbReference>
<reference evidence="7 8" key="1">
    <citation type="submission" date="2017-03" db="EMBL/GenBank/DDBJ databases">
        <title>Lifting the veil on microbial sulfur biogeochemistry in mining wastewaters.</title>
        <authorList>
            <person name="Kantor R.S."/>
            <person name="Colenbrander Nelson T."/>
            <person name="Marshall S."/>
            <person name="Bennett D."/>
            <person name="Apte S."/>
            <person name="Camacho D."/>
            <person name="Thomas B.C."/>
            <person name="Warren L.A."/>
            <person name="Banfield J.F."/>
        </authorList>
    </citation>
    <scope>NUCLEOTIDE SEQUENCE [LARGE SCALE GENOMIC DNA]</scope>
    <source>
        <strain evidence="7">32-68-21</strain>
    </source>
</reference>
<accession>A0A258HET7</accession>
<dbReference type="Proteomes" id="UP000216147">
    <property type="component" value="Unassembled WGS sequence"/>
</dbReference>
<evidence type="ECO:0000259" key="6">
    <source>
        <dbReference type="Pfam" id="PF02826"/>
    </source>
</evidence>
<dbReference type="GO" id="GO:0030267">
    <property type="term" value="F:glyoxylate reductase (NADPH) activity"/>
    <property type="evidence" value="ECO:0007669"/>
    <property type="project" value="TreeGrafter"/>
</dbReference>
<dbReference type="GO" id="GO:0005829">
    <property type="term" value="C:cytosol"/>
    <property type="evidence" value="ECO:0007669"/>
    <property type="project" value="TreeGrafter"/>
</dbReference>
<feature type="domain" description="D-isomer specific 2-hydroxyacid dehydrogenase NAD-binding" evidence="6">
    <location>
        <begin position="105"/>
        <end position="276"/>
    </location>
</feature>
<dbReference type="Pfam" id="PF02826">
    <property type="entry name" value="2-Hacid_dh_C"/>
    <property type="match status" value="1"/>
</dbReference>
<evidence type="ECO:0000256" key="4">
    <source>
        <dbReference type="RuleBase" id="RU003719"/>
    </source>
</evidence>
<dbReference type="EMBL" id="NCEQ01000019">
    <property type="protein sequence ID" value="OYX54842.1"/>
    <property type="molecule type" value="Genomic_DNA"/>
</dbReference>
<sequence length="311" mass="33205">MPHRPHILIMHSPLGLLTPVLESAYHVHRLWEHPPVEAQGLIEAAVVLGEAPLDTAVIERLPNLKLIACFTSGYDGIDLDWCAARGLPVTHAPAVNHEDVADHALGLILGSVRRIVDGDRTLRAGGWTMDERLITPSMKGRRVGIVGLGLIGEAVGRRVEVMGCPVAWWGPRAKDSPWPRAESLRELARDSDVLVVACRADETNRGLISAAVIEALGPNGVLVNVARGSLVDEDALIDALKVGRLGQAALDVFETEPTPAARWADVPNLVLTPHTGGATSEAVQGMLVLLMRNLAAAVAGEPLVTPVTRTR</sequence>
<evidence type="ECO:0000256" key="2">
    <source>
        <dbReference type="ARBA" id="ARBA00023002"/>
    </source>
</evidence>
<dbReference type="InterPro" id="IPR006139">
    <property type="entry name" value="D-isomer_2_OHA_DH_cat_dom"/>
</dbReference>
<evidence type="ECO:0000259" key="5">
    <source>
        <dbReference type="Pfam" id="PF00389"/>
    </source>
</evidence>
<comment type="caution">
    <text evidence="7">The sequence shown here is derived from an EMBL/GenBank/DDBJ whole genome shotgun (WGS) entry which is preliminary data.</text>
</comment>
<keyword evidence="3" id="KW-0520">NAD</keyword>
<evidence type="ECO:0000313" key="7">
    <source>
        <dbReference type="EMBL" id="OYX54842.1"/>
    </source>
</evidence>
<feature type="domain" description="D-isomer specific 2-hydroxyacid dehydrogenase catalytic" evidence="5">
    <location>
        <begin position="42"/>
        <end position="307"/>
    </location>
</feature>
<keyword evidence="1" id="KW-0521">NADP</keyword>
<dbReference type="PANTHER" id="PTHR10996">
    <property type="entry name" value="2-HYDROXYACID DEHYDROGENASE-RELATED"/>
    <property type="match status" value="1"/>
</dbReference>
<dbReference type="InterPro" id="IPR006140">
    <property type="entry name" value="D-isomer_DH_NAD-bd"/>
</dbReference>
<dbReference type="InterPro" id="IPR036291">
    <property type="entry name" value="NAD(P)-bd_dom_sf"/>
</dbReference>
<keyword evidence="2 4" id="KW-0560">Oxidoreductase</keyword>
<dbReference type="AlphaFoldDB" id="A0A258HET7"/>
<evidence type="ECO:0000313" key="8">
    <source>
        <dbReference type="Proteomes" id="UP000216147"/>
    </source>
</evidence>